<evidence type="ECO:0000313" key="2">
    <source>
        <dbReference type="EMBL" id="CAA9370387.1"/>
    </source>
</evidence>
<feature type="non-terminal residue" evidence="2">
    <location>
        <position position="1"/>
    </location>
</feature>
<feature type="non-terminal residue" evidence="2">
    <location>
        <position position="54"/>
    </location>
</feature>
<feature type="compositionally biased region" description="Basic and acidic residues" evidence="1">
    <location>
        <begin position="27"/>
        <end position="45"/>
    </location>
</feature>
<protein>
    <submittedName>
        <fullName evidence="2">Uncharacterized protein</fullName>
    </submittedName>
</protein>
<proteinExistence type="predicted"/>
<reference evidence="2" key="1">
    <citation type="submission" date="2020-02" db="EMBL/GenBank/DDBJ databases">
        <authorList>
            <person name="Meier V. D."/>
        </authorList>
    </citation>
    <scope>NUCLEOTIDE SEQUENCE</scope>
    <source>
        <strain evidence="2">AVDCRST_MAG75</strain>
    </source>
</reference>
<organism evidence="2">
    <name type="scientific">uncultured Propionibacteriaceae bacterium</name>
    <dbReference type="NCBI Taxonomy" id="257457"/>
    <lineage>
        <taxon>Bacteria</taxon>
        <taxon>Bacillati</taxon>
        <taxon>Actinomycetota</taxon>
        <taxon>Actinomycetes</taxon>
        <taxon>Propionibacteriales</taxon>
        <taxon>Propionibacteriaceae</taxon>
        <taxon>environmental samples</taxon>
    </lineage>
</organism>
<feature type="region of interest" description="Disordered" evidence="1">
    <location>
        <begin position="27"/>
        <end position="54"/>
    </location>
</feature>
<gene>
    <name evidence="2" type="ORF">AVDCRST_MAG75-5</name>
</gene>
<accession>A0A6J4MVV4</accession>
<name>A0A6J4MVV4_9ACTN</name>
<sequence length="54" mass="5866">GHPPRRPAGGIATPCLGHRLRRLAEDADLDHDARPADLRPKERAGTGRCRCSVL</sequence>
<dbReference type="AlphaFoldDB" id="A0A6J4MVV4"/>
<evidence type="ECO:0000256" key="1">
    <source>
        <dbReference type="SAM" id="MobiDB-lite"/>
    </source>
</evidence>
<dbReference type="EMBL" id="CADCUO010000001">
    <property type="protein sequence ID" value="CAA9370387.1"/>
    <property type="molecule type" value="Genomic_DNA"/>
</dbReference>